<protein>
    <recommendedName>
        <fullName evidence="6">DUF262 domain-containing protein</fullName>
    </recommendedName>
</protein>
<evidence type="ECO:0008006" key="6">
    <source>
        <dbReference type="Google" id="ProtNLM"/>
    </source>
</evidence>
<dbReference type="Proteomes" id="UP000241436">
    <property type="component" value="Unassembled WGS sequence"/>
</dbReference>
<dbReference type="GO" id="GO:0008270">
    <property type="term" value="F:zinc ion binding"/>
    <property type="evidence" value="ECO:0007669"/>
    <property type="project" value="InterPro"/>
</dbReference>
<sequence>MSPSRFSVLGSQRRDADNTRGGRMNLNKKQWLLQTTFGIRARINTNPDFQRPAVWGSAQKQLLIDTIIRDYDVPKLYWRKIASHPDRYDVVDGQQRLRAIWEFFEDKVKLPKDAEPVEGVPVAGCTYSTLPDELRIRCDVYPMDVVVLEDTDEDEVREMFLRLQNGTSLKAQEKRNAYPGAMRNFVHELVSHPIFSRVGFANARLNYDLVAAQIVRLELAGGPVNVKNTDLNKMYVENKDFDPKAPVAKAVQRTLSLLSEIFPDKTPELERFNLVSVYCVLSELLRQYVLEDFKPIFQAWFLGFEAVRREQEARPEEEADAEWVTYREKISHSTDSSDSIRWRMEFMLRSLLSQHPQIRLKDNQRGFTYVQKLAVFRRDVARCQLKIKCDSAALTWDNWHCDHRVAWSKGGLTTVENGQAACPPCNLSKGAEAAA</sequence>
<feature type="domain" description="GmrSD restriction endonucleases N-terminal" evidence="3">
    <location>
        <begin position="45"/>
        <end position="177"/>
    </location>
</feature>
<gene>
    <name evidence="4" type="ORF">CLG94_06490</name>
</gene>
<organism evidence="4 5">
    <name type="scientific">Candidatus Methylomirabilis limnetica</name>
    <dbReference type="NCBI Taxonomy" id="2033718"/>
    <lineage>
        <taxon>Bacteria</taxon>
        <taxon>Candidatus Methylomirabilota</taxon>
        <taxon>Candidatus Methylomirabilia</taxon>
        <taxon>Candidatus Methylomirabilales</taxon>
        <taxon>Candidatus Methylomirabilaceae</taxon>
        <taxon>Candidatus Methylomirabilis</taxon>
    </lineage>
</organism>
<dbReference type="GO" id="GO:0004519">
    <property type="term" value="F:endonuclease activity"/>
    <property type="evidence" value="ECO:0007669"/>
    <property type="project" value="InterPro"/>
</dbReference>
<dbReference type="InterPro" id="IPR004919">
    <property type="entry name" value="GmrSD_N"/>
</dbReference>
<evidence type="ECO:0000259" key="3">
    <source>
        <dbReference type="Pfam" id="PF03235"/>
    </source>
</evidence>
<dbReference type="Pfam" id="PF03235">
    <property type="entry name" value="GmrSD_N"/>
    <property type="match status" value="1"/>
</dbReference>
<proteinExistence type="predicted"/>
<feature type="region of interest" description="Disordered" evidence="1">
    <location>
        <begin position="1"/>
        <end position="23"/>
    </location>
</feature>
<reference evidence="4 5" key="1">
    <citation type="submission" date="2017-09" db="EMBL/GenBank/DDBJ databases">
        <title>Bloom of a denitrifying methanotroph, Candidatus Methylomirabilis limnetica, in a deep stratified lake.</title>
        <authorList>
            <person name="Graf J.S."/>
            <person name="Marchant H.K."/>
            <person name="Tienken D."/>
            <person name="Hach P.F."/>
            <person name="Brand A."/>
            <person name="Schubert C.J."/>
            <person name="Kuypers M.M."/>
            <person name="Milucka J."/>
        </authorList>
    </citation>
    <scope>NUCLEOTIDE SEQUENCE [LARGE SCALE GENOMIC DNA]</scope>
    <source>
        <strain evidence="4 5">Zug</strain>
    </source>
</reference>
<dbReference type="PANTHER" id="PTHR39639:SF1">
    <property type="entry name" value="DUF262 DOMAIN-CONTAINING PROTEIN"/>
    <property type="match status" value="1"/>
</dbReference>
<dbReference type="AlphaFoldDB" id="A0A2T4TY67"/>
<name>A0A2T4TY67_9BACT</name>
<dbReference type="Pfam" id="PF01844">
    <property type="entry name" value="HNH"/>
    <property type="match status" value="1"/>
</dbReference>
<evidence type="ECO:0000256" key="1">
    <source>
        <dbReference type="SAM" id="MobiDB-lite"/>
    </source>
</evidence>
<dbReference type="EMBL" id="NVQC01000019">
    <property type="protein sequence ID" value="PTL36046.1"/>
    <property type="molecule type" value="Genomic_DNA"/>
</dbReference>
<evidence type="ECO:0000313" key="4">
    <source>
        <dbReference type="EMBL" id="PTL36046.1"/>
    </source>
</evidence>
<keyword evidence="5" id="KW-1185">Reference proteome</keyword>
<dbReference type="PANTHER" id="PTHR39639">
    <property type="entry name" value="CHROMOSOME 16, WHOLE GENOME SHOTGUN SEQUENCE"/>
    <property type="match status" value="1"/>
</dbReference>
<dbReference type="Gene3D" id="1.10.30.50">
    <property type="match status" value="1"/>
</dbReference>
<dbReference type="GO" id="GO:0003676">
    <property type="term" value="F:nucleic acid binding"/>
    <property type="evidence" value="ECO:0007669"/>
    <property type="project" value="InterPro"/>
</dbReference>
<feature type="domain" description="HNH" evidence="2">
    <location>
        <begin position="389"/>
        <end position="431"/>
    </location>
</feature>
<evidence type="ECO:0000313" key="5">
    <source>
        <dbReference type="Proteomes" id="UP000241436"/>
    </source>
</evidence>
<dbReference type="InterPro" id="IPR002711">
    <property type="entry name" value="HNH"/>
</dbReference>
<reference evidence="5" key="2">
    <citation type="journal article" date="2018" name="Environ. Microbiol.">
        <title>Bloom of a denitrifying methanotroph, 'Candidatus Methylomirabilis limnetica', in a deep stratified lake.</title>
        <authorList>
            <person name="Graf J.S."/>
            <person name="Mayr M.J."/>
            <person name="Marchant H.K."/>
            <person name="Tienken D."/>
            <person name="Hach P.F."/>
            <person name="Brand A."/>
            <person name="Schubert C.J."/>
            <person name="Kuypers M.M."/>
            <person name="Milucka J."/>
        </authorList>
    </citation>
    <scope>NUCLEOTIDE SEQUENCE [LARGE SCALE GENOMIC DNA]</scope>
    <source>
        <strain evidence="5">Zug</strain>
    </source>
</reference>
<evidence type="ECO:0000259" key="2">
    <source>
        <dbReference type="Pfam" id="PF01844"/>
    </source>
</evidence>
<dbReference type="CDD" id="cd00085">
    <property type="entry name" value="HNHc"/>
    <property type="match status" value="1"/>
</dbReference>
<comment type="caution">
    <text evidence="4">The sequence shown here is derived from an EMBL/GenBank/DDBJ whole genome shotgun (WGS) entry which is preliminary data.</text>
</comment>
<dbReference type="InterPro" id="IPR003615">
    <property type="entry name" value="HNH_nuc"/>
</dbReference>
<accession>A0A2T4TY67</accession>